<feature type="compositionally biased region" description="Polar residues" evidence="1">
    <location>
        <begin position="146"/>
        <end position="172"/>
    </location>
</feature>
<dbReference type="AlphaFoldDB" id="A0A7J6D4B6"/>
<dbReference type="Proteomes" id="UP000579812">
    <property type="component" value="Unassembled WGS sequence"/>
</dbReference>
<evidence type="ECO:0000313" key="2">
    <source>
        <dbReference type="EMBL" id="KAF4114070.1"/>
    </source>
</evidence>
<comment type="caution">
    <text evidence="2">The sequence shown here is derived from an EMBL/GenBank/DDBJ whole genome shotgun (WGS) entry which is preliminary data.</text>
</comment>
<dbReference type="EMBL" id="JAAMOB010000004">
    <property type="protein sequence ID" value="KAF4114070.1"/>
    <property type="molecule type" value="Genomic_DNA"/>
</dbReference>
<reference evidence="2 3" key="1">
    <citation type="submission" date="2020-04" db="EMBL/GenBank/DDBJ databases">
        <title>Chromosome-level genome assembly of a cyprinid fish Onychostoma macrolepis by integration of Nanopore Sequencing, Bionano and Hi-C technology.</title>
        <authorList>
            <person name="Wang D."/>
        </authorList>
    </citation>
    <scope>NUCLEOTIDE SEQUENCE [LARGE SCALE GENOMIC DNA]</scope>
    <source>
        <strain evidence="2">SWU-2019</strain>
        <tissue evidence="2">Muscle</tissue>
    </source>
</reference>
<name>A0A7J6D4B6_9TELE</name>
<sequence length="211" mass="22912">MGCRTISIAEDAEHSWLSKKLEEAYCKLAELKGAWVLYKAVGGSGQRNLCIVPPESEGYTGAYLNSIARGKSTLYIVPVQGTLDTSPLPYSAKEFAKMPKATCQTCGDNMPVQLLAAHAASCETMTLSTDLDEQSEDFQRSPDNVDPSTSTSVDVTNSPDHTLPVGTSVTDSSDLDRPSIYVPDVKTACPIWEQFYPSDFVEIHASFCGER</sequence>
<organism evidence="2 3">
    <name type="scientific">Onychostoma macrolepis</name>
    <dbReference type="NCBI Taxonomy" id="369639"/>
    <lineage>
        <taxon>Eukaryota</taxon>
        <taxon>Metazoa</taxon>
        <taxon>Chordata</taxon>
        <taxon>Craniata</taxon>
        <taxon>Vertebrata</taxon>
        <taxon>Euteleostomi</taxon>
        <taxon>Actinopterygii</taxon>
        <taxon>Neopterygii</taxon>
        <taxon>Teleostei</taxon>
        <taxon>Ostariophysi</taxon>
        <taxon>Cypriniformes</taxon>
        <taxon>Cyprinidae</taxon>
        <taxon>Acrossocheilinae</taxon>
        <taxon>Onychostoma</taxon>
    </lineage>
</organism>
<feature type="region of interest" description="Disordered" evidence="1">
    <location>
        <begin position="130"/>
        <end position="176"/>
    </location>
</feature>
<proteinExistence type="predicted"/>
<protein>
    <submittedName>
        <fullName evidence="2">Uncharacterized protein</fullName>
    </submittedName>
</protein>
<keyword evidence="3" id="KW-1185">Reference proteome</keyword>
<evidence type="ECO:0000256" key="1">
    <source>
        <dbReference type="SAM" id="MobiDB-lite"/>
    </source>
</evidence>
<evidence type="ECO:0000313" key="3">
    <source>
        <dbReference type="Proteomes" id="UP000579812"/>
    </source>
</evidence>
<gene>
    <name evidence="2" type="ORF">G5714_004293</name>
</gene>
<accession>A0A7J6D4B6</accession>